<reference evidence="1 2" key="1">
    <citation type="submission" date="2016-11" db="EMBL/GenBank/DDBJ databases">
        <authorList>
            <person name="Jaros S."/>
            <person name="Januszkiewicz K."/>
            <person name="Wedrychowicz H."/>
        </authorList>
    </citation>
    <scope>NUCLEOTIDE SEQUENCE [LARGE SCALE GENOMIC DNA]</scope>
    <source>
        <strain evidence="1 2">DSM 24574</strain>
    </source>
</reference>
<evidence type="ECO:0000313" key="1">
    <source>
        <dbReference type="EMBL" id="SHH90131.1"/>
    </source>
</evidence>
<keyword evidence="2" id="KW-1185">Reference proteome</keyword>
<accession>A0A1M5WRS4</accession>
<proteinExistence type="predicted"/>
<dbReference type="EMBL" id="FQWQ01000005">
    <property type="protein sequence ID" value="SHH90131.1"/>
    <property type="molecule type" value="Genomic_DNA"/>
</dbReference>
<organism evidence="1 2">
    <name type="scientific">Chryseolinea serpens</name>
    <dbReference type="NCBI Taxonomy" id="947013"/>
    <lineage>
        <taxon>Bacteria</taxon>
        <taxon>Pseudomonadati</taxon>
        <taxon>Bacteroidota</taxon>
        <taxon>Cytophagia</taxon>
        <taxon>Cytophagales</taxon>
        <taxon>Fulvivirgaceae</taxon>
        <taxon>Chryseolinea</taxon>
    </lineage>
</organism>
<gene>
    <name evidence="1" type="ORF">SAMN04488109_5942</name>
</gene>
<name>A0A1M5WRS4_9BACT</name>
<dbReference type="Proteomes" id="UP000184212">
    <property type="component" value="Unassembled WGS sequence"/>
</dbReference>
<dbReference type="AlphaFoldDB" id="A0A1M5WRS4"/>
<evidence type="ECO:0000313" key="2">
    <source>
        <dbReference type="Proteomes" id="UP000184212"/>
    </source>
</evidence>
<protein>
    <submittedName>
        <fullName evidence="1">Uncharacterized protein</fullName>
    </submittedName>
</protein>
<sequence>MLFSFTSPDIKVTIEAYFNDAGGLVVDGYDIGKSVEDYFGDSDYEYVLTVPQPEVAKLYTLFSLPLNERSALLRHLQSQFNTHHCYSDIKSFLEKNQVHYESFSWN</sequence>